<evidence type="ECO:0008006" key="4">
    <source>
        <dbReference type="Google" id="ProtNLM"/>
    </source>
</evidence>
<name>A0A223KSQ5_9BACI</name>
<evidence type="ECO:0000313" key="2">
    <source>
        <dbReference type="EMBL" id="AST92525.1"/>
    </source>
</evidence>
<evidence type="ECO:0000313" key="3">
    <source>
        <dbReference type="Proteomes" id="UP000215224"/>
    </source>
</evidence>
<evidence type="ECO:0000256" key="1">
    <source>
        <dbReference type="SAM" id="Phobius"/>
    </source>
</evidence>
<keyword evidence="1" id="KW-1133">Transmembrane helix</keyword>
<organism evidence="2 3">
    <name type="scientific">Sutcliffiella cohnii</name>
    <dbReference type="NCBI Taxonomy" id="33932"/>
    <lineage>
        <taxon>Bacteria</taxon>
        <taxon>Bacillati</taxon>
        <taxon>Bacillota</taxon>
        <taxon>Bacilli</taxon>
        <taxon>Bacillales</taxon>
        <taxon>Bacillaceae</taxon>
        <taxon>Sutcliffiella</taxon>
    </lineage>
</organism>
<gene>
    <name evidence="2" type="ORF">BC6307_15115</name>
</gene>
<dbReference type="EMBL" id="CP018866">
    <property type="protein sequence ID" value="AST92525.1"/>
    <property type="molecule type" value="Genomic_DNA"/>
</dbReference>
<proteinExistence type="predicted"/>
<keyword evidence="1" id="KW-0472">Membrane</keyword>
<keyword evidence="3" id="KW-1185">Reference proteome</keyword>
<accession>A0A223KSQ5</accession>
<sequence length="108" mass="12751">MFKNCNGFTLAETVSSLIIWIMIATFLLPNFLFIVLERKNLQLEQSIRYTLTNELEKRRAGEMQFDNENYSSGMQIVERTVEGNKAVCIIYDDYRNVSRERCAIYYED</sequence>
<dbReference type="STRING" id="1314751.GCA_001591425_03864"/>
<protein>
    <recommendedName>
        <fullName evidence="4">Type II secretion system protein</fullName>
    </recommendedName>
</protein>
<dbReference type="Proteomes" id="UP000215224">
    <property type="component" value="Chromosome"/>
</dbReference>
<reference evidence="2 3" key="1">
    <citation type="submission" date="2016-12" db="EMBL/GenBank/DDBJ databases">
        <title>The whole genome sequencing and assembly of Bacillus cohnii DSM 6307T strain.</title>
        <authorList>
            <person name="Lee Y.-J."/>
            <person name="Yi H."/>
            <person name="Bahn Y.-S."/>
            <person name="Kim J.F."/>
            <person name="Lee D.-W."/>
        </authorList>
    </citation>
    <scope>NUCLEOTIDE SEQUENCE [LARGE SCALE GENOMIC DNA]</scope>
    <source>
        <strain evidence="2 3">DSM 6307</strain>
    </source>
</reference>
<dbReference type="AlphaFoldDB" id="A0A223KSQ5"/>
<dbReference type="RefSeq" id="WP_066419800.1">
    <property type="nucleotide sequence ID" value="NZ_CP018866.1"/>
</dbReference>
<keyword evidence="1" id="KW-0812">Transmembrane</keyword>
<dbReference type="KEGG" id="bcoh:BC6307_15115"/>
<feature type="transmembrane region" description="Helical" evidence="1">
    <location>
        <begin position="17"/>
        <end position="36"/>
    </location>
</feature>